<name>A0A0A8XYC6_ARUDO</name>
<reference evidence="1" key="2">
    <citation type="journal article" date="2015" name="Data Brief">
        <title>Shoot transcriptome of the giant reed, Arundo donax.</title>
        <authorList>
            <person name="Barrero R.A."/>
            <person name="Guerrero F.D."/>
            <person name="Moolhuijzen P."/>
            <person name="Goolsby J.A."/>
            <person name="Tidwell J."/>
            <person name="Bellgard S.E."/>
            <person name="Bellgard M.I."/>
        </authorList>
    </citation>
    <scope>NUCLEOTIDE SEQUENCE</scope>
    <source>
        <tissue evidence="1">Shoot tissue taken approximately 20 cm above the soil surface</tissue>
    </source>
</reference>
<dbReference type="EMBL" id="GBRH01280260">
    <property type="protein sequence ID" value="JAD17635.1"/>
    <property type="molecule type" value="Transcribed_RNA"/>
</dbReference>
<accession>A0A0A8XYC6</accession>
<reference evidence="1" key="1">
    <citation type="submission" date="2014-09" db="EMBL/GenBank/DDBJ databases">
        <authorList>
            <person name="Magalhaes I.L.F."/>
            <person name="Oliveira U."/>
            <person name="Santos F.R."/>
            <person name="Vidigal T.H.D.A."/>
            <person name="Brescovit A.D."/>
            <person name="Santos A.J."/>
        </authorList>
    </citation>
    <scope>NUCLEOTIDE SEQUENCE</scope>
    <source>
        <tissue evidence="1">Shoot tissue taken approximately 20 cm above the soil surface</tissue>
    </source>
</reference>
<protein>
    <submittedName>
        <fullName evidence="1">Uncharacterized protein</fullName>
    </submittedName>
</protein>
<sequence>MHTDWMVMGSRINLSLNNRFFMTNVELTGRQFEQLKLQLRNLYVSRHSRMNSICTS</sequence>
<proteinExistence type="predicted"/>
<organism evidence="1">
    <name type="scientific">Arundo donax</name>
    <name type="common">Giant reed</name>
    <name type="synonym">Donax arundinaceus</name>
    <dbReference type="NCBI Taxonomy" id="35708"/>
    <lineage>
        <taxon>Eukaryota</taxon>
        <taxon>Viridiplantae</taxon>
        <taxon>Streptophyta</taxon>
        <taxon>Embryophyta</taxon>
        <taxon>Tracheophyta</taxon>
        <taxon>Spermatophyta</taxon>
        <taxon>Magnoliopsida</taxon>
        <taxon>Liliopsida</taxon>
        <taxon>Poales</taxon>
        <taxon>Poaceae</taxon>
        <taxon>PACMAD clade</taxon>
        <taxon>Arundinoideae</taxon>
        <taxon>Arundineae</taxon>
        <taxon>Arundo</taxon>
    </lineage>
</organism>
<evidence type="ECO:0000313" key="1">
    <source>
        <dbReference type="EMBL" id="JAD17635.1"/>
    </source>
</evidence>
<dbReference type="AlphaFoldDB" id="A0A0A8XYC6"/>